<dbReference type="EMBL" id="BAAAZD010000002">
    <property type="protein sequence ID" value="GAA4007057.1"/>
    <property type="molecule type" value="Genomic_DNA"/>
</dbReference>
<dbReference type="InterPro" id="IPR055199">
    <property type="entry name" value="Hda_lid"/>
</dbReference>
<dbReference type="SUPFAM" id="SSF52540">
    <property type="entry name" value="P-loop containing nucleoside triphosphate hydrolases"/>
    <property type="match status" value="1"/>
</dbReference>
<feature type="domain" description="Hda lid" evidence="1">
    <location>
        <begin position="147"/>
        <end position="199"/>
    </location>
</feature>
<evidence type="ECO:0000313" key="3">
    <source>
        <dbReference type="Proteomes" id="UP001501310"/>
    </source>
</evidence>
<sequence length="211" mass="23660">MPEMRAPDQIALPLDWPQGSDESRFIVSSANEAAFEHFRRWSSWPVKATILTGPRRSGRSLLARNFVARVGGRLFDPADSHDEEALFHAWNQAQETGRPVVMIADRAPPHWQVSLPDLRTRLAVTPVIAIEQPDDALFASLIRRLFADRGLHLPDDALRYTCERVTRDYWTAERVVDAIDRFAIAASARLTVPTVRRALVAGGLIEGGQEE</sequence>
<dbReference type="Proteomes" id="UP001501310">
    <property type="component" value="Unassembled WGS sequence"/>
</dbReference>
<dbReference type="PANTHER" id="PTHR30050">
    <property type="entry name" value="CHROMOSOMAL REPLICATION INITIATOR PROTEIN DNAA"/>
    <property type="match status" value="1"/>
</dbReference>
<proteinExistence type="predicted"/>
<organism evidence="2 3">
    <name type="scientific">Sphingomonas humi</name>
    <dbReference type="NCBI Taxonomy" id="335630"/>
    <lineage>
        <taxon>Bacteria</taxon>
        <taxon>Pseudomonadati</taxon>
        <taxon>Pseudomonadota</taxon>
        <taxon>Alphaproteobacteria</taxon>
        <taxon>Sphingomonadales</taxon>
        <taxon>Sphingomonadaceae</taxon>
        <taxon>Sphingomonas</taxon>
    </lineage>
</organism>
<accession>A0ABP7S5M9</accession>
<dbReference type="Gene3D" id="3.40.50.300">
    <property type="entry name" value="P-loop containing nucleotide triphosphate hydrolases"/>
    <property type="match status" value="1"/>
</dbReference>
<dbReference type="Pfam" id="PF22688">
    <property type="entry name" value="Hda_lid"/>
    <property type="match status" value="1"/>
</dbReference>
<name>A0ABP7S5M9_9SPHN</name>
<protein>
    <submittedName>
        <fullName evidence="2">DnaA regulatory inactivator HdaA</fullName>
    </submittedName>
</protein>
<evidence type="ECO:0000313" key="2">
    <source>
        <dbReference type="EMBL" id="GAA4007057.1"/>
    </source>
</evidence>
<keyword evidence="3" id="KW-1185">Reference proteome</keyword>
<reference evidence="3" key="1">
    <citation type="journal article" date="2019" name="Int. J. Syst. Evol. Microbiol.">
        <title>The Global Catalogue of Microorganisms (GCM) 10K type strain sequencing project: providing services to taxonomists for standard genome sequencing and annotation.</title>
        <authorList>
            <consortium name="The Broad Institute Genomics Platform"/>
            <consortium name="The Broad Institute Genome Sequencing Center for Infectious Disease"/>
            <person name="Wu L."/>
            <person name="Ma J."/>
        </authorList>
    </citation>
    <scope>NUCLEOTIDE SEQUENCE [LARGE SCALE GENOMIC DNA]</scope>
    <source>
        <strain evidence="3">JCM 16603</strain>
    </source>
</reference>
<evidence type="ECO:0000259" key="1">
    <source>
        <dbReference type="Pfam" id="PF22688"/>
    </source>
</evidence>
<dbReference type="PANTHER" id="PTHR30050:SF5">
    <property type="entry name" value="DNAA REGULATORY INACTIVATOR HDA"/>
    <property type="match status" value="1"/>
</dbReference>
<dbReference type="Gene3D" id="1.10.8.60">
    <property type="match status" value="1"/>
</dbReference>
<comment type="caution">
    <text evidence="2">The sequence shown here is derived from an EMBL/GenBank/DDBJ whole genome shotgun (WGS) entry which is preliminary data.</text>
</comment>
<dbReference type="InterPro" id="IPR027417">
    <property type="entry name" value="P-loop_NTPase"/>
</dbReference>
<gene>
    <name evidence="2" type="primary">hdaA</name>
    <name evidence="2" type="ORF">GCM10022211_20160</name>
</gene>